<dbReference type="PANTHER" id="PTHR40038:SF1">
    <property type="entry name" value="MEMBRANE-ASSOCIATED PROTEIN TCAA"/>
    <property type="match status" value="1"/>
</dbReference>
<dbReference type="AlphaFoldDB" id="A0A0A7FWM7"/>
<keyword evidence="1" id="KW-0812">Transmembrane</keyword>
<evidence type="ECO:0000313" key="5">
    <source>
        <dbReference type="Proteomes" id="UP000030635"/>
    </source>
</evidence>
<reference evidence="4 5" key="1">
    <citation type="journal article" date="2015" name="Infect. Genet. Evol.">
        <title>Genomic sequences of six botulinum neurotoxin-producing strains representing three clostridial species illustrate the mobility and diversity of botulinum neurotoxin genes.</title>
        <authorList>
            <person name="Smith T.J."/>
            <person name="Hill K.K."/>
            <person name="Xie G."/>
            <person name="Foley B.T."/>
            <person name="Williamson C.H."/>
            <person name="Foster J.T."/>
            <person name="Johnson S.L."/>
            <person name="Chertkov O."/>
            <person name="Teshima H."/>
            <person name="Gibbons H.S."/>
            <person name="Johnsky L.A."/>
            <person name="Karavis M.A."/>
            <person name="Smith L.A."/>
        </authorList>
    </citation>
    <scope>NUCLEOTIDE SEQUENCE [LARGE SCALE GENOMIC DNA]</scope>
    <source>
        <strain evidence="4 5">Sullivan</strain>
    </source>
</reference>
<dbReference type="Pfam" id="PF22820">
    <property type="entry name" value="TcaA_3rd_4th"/>
    <property type="match status" value="1"/>
</dbReference>
<evidence type="ECO:0000313" key="4">
    <source>
        <dbReference type="EMBL" id="AIY83993.1"/>
    </source>
</evidence>
<accession>A0A0A7FWM7</accession>
<feature type="transmembrane region" description="Helical" evidence="1">
    <location>
        <begin position="34"/>
        <end position="53"/>
    </location>
</feature>
<dbReference type="HOGENOM" id="CLU_054515_0_0_9"/>
<gene>
    <name evidence="4" type="ORF">U729_1885</name>
</gene>
<evidence type="ECO:0000256" key="1">
    <source>
        <dbReference type="SAM" id="Phobius"/>
    </source>
</evidence>
<sequence length="412" mass="47675">MDIKDRLYKVKESIVERYNKLDKQSYKTFLKKNLKWLVTVVIIIFLGLGYYIGNVTTTKSQVLKELNIALKEGNTRKLTKIIEVNNESVNKEEIEPLAEYFKGKDEVVNNTINKISRDNKTEIFELISKKGLFKDKYYINLKTFNITLNSNFKNAQIYINENDKYRPNDTIRNLIPGNYKIIGEVKSDYGNIKTEKDITLMKDENVNINLSAVMVTVSSNVKDASVIINGKDSDILVKNFKDIGPMPSDGTVKISLRKEFPWGTIDSKEVEVKDNKNININIDIANDKLWDEAQNAVNKFYKSVINALNNEDKSLIESSTEKAKDKIYGILEKNYFIFKNQYDMTSLNIDKEKSHFEYNNGDYKGTVVCDINYDVSMKLFGFLKDENSKSFFTKLIYKDNEWIVDDVENFSL</sequence>
<dbReference type="STRING" id="1561.NPD11_1130"/>
<dbReference type="Proteomes" id="UP000030635">
    <property type="component" value="Chromosome"/>
</dbReference>
<name>A0A0A7FWM7_9CLOT</name>
<dbReference type="KEGG" id="cbv:U729_1885"/>
<dbReference type="RefSeq" id="WP_039314094.1">
    <property type="nucleotide sequence ID" value="NZ_CP006905.1"/>
</dbReference>
<organism evidence="4 5">
    <name type="scientific">Clostridium baratii str. Sullivan</name>
    <dbReference type="NCBI Taxonomy" id="1415775"/>
    <lineage>
        <taxon>Bacteria</taxon>
        <taxon>Bacillati</taxon>
        <taxon>Bacillota</taxon>
        <taxon>Clostridia</taxon>
        <taxon>Eubacteriales</taxon>
        <taxon>Clostridiaceae</taxon>
        <taxon>Clostridium</taxon>
    </lineage>
</organism>
<dbReference type="OrthoDB" id="1895190at2"/>
<dbReference type="Pfam" id="PF25155">
    <property type="entry name" value="NTF2_YvbJ"/>
    <property type="match status" value="1"/>
</dbReference>
<proteinExistence type="predicted"/>
<keyword evidence="1" id="KW-1133">Transmembrane helix</keyword>
<keyword evidence="1" id="KW-0472">Membrane</keyword>
<feature type="domain" description="YvbJ-like NTF2-like" evidence="3">
    <location>
        <begin position="295"/>
        <end position="408"/>
    </location>
</feature>
<dbReference type="eggNOG" id="COG4640">
    <property type="taxonomic scope" value="Bacteria"/>
</dbReference>
<keyword evidence="5" id="KW-1185">Reference proteome</keyword>
<protein>
    <submittedName>
        <fullName evidence="4">PEGA domain protein</fullName>
    </submittedName>
</protein>
<evidence type="ECO:0000259" key="3">
    <source>
        <dbReference type="Pfam" id="PF25155"/>
    </source>
</evidence>
<dbReference type="InterPro" id="IPR056902">
    <property type="entry name" value="NTF2_YvbJ"/>
</dbReference>
<dbReference type="EMBL" id="CP006905">
    <property type="protein sequence ID" value="AIY83993.1"/>
    <property type="molecule type" value="Genomic_DNA"/>
</dbReference>
<dbReference type="PANTHER" id="PTHR40038">
    <property type="entry name" value="MEMBRANE-ASSOCIATED PROTEIN TCAA"/>
    <property type="match status" value="1"/>
</dbReference>
<evidence type="ECO:0000259" key="2">
    <source>
        <dbReference type="Pfam" id="PF22820"/>
    </source>
</evidence>
<dbReference type="InterPro" id="IPR054530">
    <property type="entry name" value="TcaA_4th"/>
</dbReference>
<feature type="domain" description="TcaA 4th" evidence="2">
    <location>
        <begin position="212"/>
        <end position="281"/>
    </location>
</feature>